<gene>
    <name evidence="1" type="ORF">SAMN02745243_03769</name>
</gene>
<protein>
    <submittedName>
        <fullName evidence="1">Uncharacterized protein</fullName>
    </submittedName>
</protein>
<accession>A0A1M6VGW1</accession>
<organism evidence="1 2">
    <name type="scientific">Hespellia stercorisuis DSM 15480</name>
    <dbReference type="NCBI Taxonomy" id="1121950"/>
    <lineage>
        <taxon>Bacteria</taxon>
        <taxon>Bacillati</taxon>
        <taxon>Bacillota</taxon>
        <taxon>Clostridia</taxon>
        <taxon>Lachnospirales</taxon>
        <taxon>Lachnospiraceae</taxon>
        <taxon>Hespellia</taxon>
    </lineage>
</organism>
<dbReference type="RefSeq" id="WP_073113056.1">
    <property type="nucleotide sequence ID" value="NZ_FQZY01000089.1"/>
</dbReference>
<keyword evidence="2" id="KW-1185">Reference proteome</keyword>
<sequence>MIHSENGLVTLKGDPAEIAAELTIAIAQFRKTLEEDVSKAYADGAIKMVLSAAHLDPEMGNKQEMQLVDENILLEVMTDAHIRILNGFMKDDIKKIDAVLGTENERPKVDVALLYACMCEILFSHEENVEE</sequence>
<name>A0A1M6VGW1_9FIRM</name>
<dbReference type="AlphaFoldDB" id="A0A1M6VGW1"/>
<dbReference type="Proteomes" id="UP000184301">
    <property type="component" value="Unassembled WGS sequence"/>
</dbReference>
<dbReference type="EMBL" id="FQZY01000089">
    <property type="protein sequence ID" value="SHK80742.1"/>
    <property type="molecule type" value="Genomic_DNA"/>
</dbReference>
<reference evidence="1 2" key="1">
    <citation type="submission" date="2016-11" db="EMBL/GenBank/DDBJ databases">
        <authorList>
            <person name="Jaros S."/>
            <person name="Januszkiewicz K."/>
            <person name="Wedrychowicz H."/>
        </authorList>
    </citation>
    <scope>NUCLEOTIDE SEQUENCE [LARGE SCALE GENOMIC DNA]</scope>
    <source>
        <strain evidence="1 2">DSM 15480</strain>
    </source>
</reference>
<proteinExistence type="predicted"/>
<evidence type="ECO:0000313" key="2">
    <source>
        <dbReference type="Proteomes" id="UP000184301"/>
    </source>
</evidence>
<dbReference type="STRING" id="1121950.SAMN02745243_03769"/>
<evidence type="ECO:0000313" key="1">
    <source>
        <dbReference type="EMBL" id="SHK80742.1"/>
    </source>
</evidence>